<dbReference type="Pfam" id="PF00239">
    <property type="entry name" value="Resolvase"/>
    <property type="match status" value="1"/>
</dbReference>
<evidence type="ECO:0000256" key="4">
    <source>
        <dbReference type="ARBA" id="ARBA00023172"/>
    </source>
</evidence>
<dbReference type="GO" id="GO:0015074">
    <property type="term" value="P:DNA integration"/>
    <property type="evidence" value="ECO:0007669"/>
    <property type="project" value="UniProtKB-KW"/>
</dbReference>
<feature type="domain" description="Resolvase/invertase-type recombinase catalytic" evidence="7">
    <location>
        <begin position="1"/>
        <end position="134"/>
    </location>
</feature>
<evidence type="ECO:0000256" key="2">
    <source>
        <dbReference type="ARBA" id="ARBA00022908"/>
    </source>
</evidence>
<dbReference type="InterPro" id="IPR036162">
    <property type="entry name" value="Resolvase-like_N_sf"/>
</dbReference>
<gene>
    <name evidence="8" type="ORF">FC90_GL000408</name>
</gene>
<feature type="active site" description="O-(5'-phospho-DNA)-serine intermediate" evidence="5 6">
    <location>
        <position position="9"/>
    </location>
</feature>
<dbReference type="PANTHER" id="PTHR30461">
    <property type="entry name" value="DNA-INVERTASE FROM LAMBDOID PROPHAGE"/>
    <property type="match status" value="1"/>
</dbReference>
<dbReference type="Gene3D" id="3.40.50.1390">
    <property type="entry name" value="Resolvase, N-terminal catalytic domain"/>
    <property type="match status" value="1"/>
</dbReference>
<dbReference type="InterPro" id="IPR006118">
    <property type="entry name" value="Recombinase_CS"/>
</dbReference>
<dbReference type="SUPFAM" id="SSF46689">
    <property type="entry name" value="Homeodomain-like"/>
    <property type="match status" value="1"/>
</dbReference>
<dbReference type="InterPro" id="IPR006120">
    <property type="entry name" value="Resolvase_HTH_dom"/>
</dbReference>
<keyword evidence="4" id="KW-0233">DNA recombination</keyword>
<name>A0AA89I545_9LACO</name>
<accession>A0AA89I545</accession>
<dbReference type="AlphaFoldDB" id="A0AA89I545"/>
<comment type="similarity">
    <text evidence="1">Belongs to the site-specific recombinase resolvase family.</text>
</comment>
<evidence type="ECO:0000256" key="6">
    <source>
        <dbReference type="PROSITE-ProRule" id="PRU10137"/>
    </source>
</evidence>
<dbReference type="GO" id="GO:0000150">
    <property type="term" value="F:DNA strand exchange activity"/>
    <property type="evidence" value="ECO:0007669"/>
    <property type="project" value="InterPro"/>
</dbReference>
<dbReference type="GO" id="GO:0003677">
    <property type="term" value="F:DNA binding"/>
    <property type="evidence" value="ECO:0007669"/>
    <property type="project" value="UniProtKB-KW"/>
</dbReference>
<comment type="caution">
    <text evidence="8">The sequence shown here is derived from an EMBL/GenBank/DDBJ whole genome shotgun (WGS) entry which is preliminary data.</text>
</comment>
<dbReference type="Pfam" id="PF02796">
    <property type="entry name" value="HTH_7"/>
    <property type="match status" value="1"/>
</dbReference>
<dbReference type="PROSITE" id="PS00397">
    <property type="entry name" value="RECOMBINASES_1"/>
    <property type="match status" value="1"/>
</dbReference>
<reference evidence="8 9" key="1">
    <citation type="journal article" date="2015" name="Genome Announc.">
        <title>Expanding the biotechnology potential of lactobacilli through comparative genomics of 213 strains and associated genera.</title>
        <authorList>
            <person name="Sun Z."/>
            <person name="Harris H.M."/>
            <person name="McCann A."/>
            <person name="Guo C."/>
            <person name="Argimon S."/>
            <person name="Zhang W."/>
            <person name="Yang X."/>
            <person name="Jeffery I.B."/>
            <person name="Cooney J.C."/>
            <person name="Kagawa T.F."/>
            <person name="Liu W."/>
            <person name="Song Y."/>
            <person name="Salvetti E."/>
            <person name="Wrobel A."/>
            <person name="Rasinkangas P."/>
            <person name="Parkhill J."/>
            <person name="Rea M.C."/>
            <person name="O'Sullivan O."/>
            <person name="Ritari J."/>
            <person name="Douillard F.P."/>
            <person name="Paul Ross R."/>
            <person name="Yang R."/>
            <person name="Briner A.E."/>
            <person name="Felis G.E."/>
            <person name="de Vos W.M."/>
            <person name="Barrangou R."/>
            <person name="Klaenhammer T.R."/>
            <person name="Caufield P.W."/>
            <person name="Cui Y."/>
            <person name="Zhang H."/>
            <person name="O'Toole P.W."/>
        </authorList>
    </citation>
    <scope>NUCLEOTIDE SEQUENCE [LARGE SCALE GENOMIC DNA]</scope>
    <source>
        <strain evidence="8 9">DSM 20719</strain>
    </source>
</reference>
<dbReference type="SUPFAM" id="SSF53041">
    <property type="entry name" value="Resolvase-like"/>
    <property type="match status" value="1"/>
</dbReference>
<evidence type="ECO:0000256" key="5">
    <source>
        <dbReference type="PIRSR" id="PIRSR606118-50"/>
    </source>
</evidence>
<dbReference type="InterPro" id="IPR009057">
    <property type="entry name" value="Homeodomain-like_sf"/>
</dbReference>
<evidence type="ECO:0000256" key="3">
    <source>
        <dbReference type="ARBA" id="ARBA00023125"/>
    </source>
</evidence>
<keyword evidence="3" id="KW-0238">DNA-binding</keyword>
<evidence type="ECO:0000256" key="1">
    <source>
        <dbReference type="ARBA" id="ARBA00009913"/>
    </source>
</evidence>
<dbReference type="InterPro" id="IPR006119">
    <property type="entry name" value="Resolv_N"/>
</dbReference>
<dbReference type="EMBL" id="AYZB01000021">
    <property type="protein sequence ID" value="KRM23306.1"/>
    <property type="molecule type" value="Genomic_DNA"/>
</dbReference>
<dbReference type="SMART" id="SM00857">
    <property type="entry name" value="Resolvase"/>
    <property type="match status" value="1"/>
</dbReference>
<dbReference type="InterPro" id="IPR050639">
    <property type="entry name" value="SSR_resolvase"/>
</dbReference>
<dbReference type="RefSeq" id="WP_057908140.1">
    <property type="nucleotide sequence ID" value="NZ_AYZB01000021.1"/>
</dbReference>
<protein>
    <submittedName>
        <fullName evidence="8">DNA invertase (Plasmidic resolvase)</fullName>
    </submittedName>
</protein>
<dbReference type="PANTHER" id="PTHR30461:SF26">
    <property type="entry name" value="RESOLVASE HOMOLOG YNEB"/>
    <property type="match status" value="1"/>
</dbReference>
<sequence>MKFGYARVSSAGQSLATQINQLKAESCDAIYSEKFTGTTVDRPKFNALLKRVTSGDTIVVTKLDRFARNTKEALEIIQELFEARIKIHILNMGIIEDTPSGRLIFTLFSAFAQFERDMIITRTQEGKHNARITNPSYSEGRKLTYSDADIQAAFNMREAGLTYDQISYQTGISASTLKRRFKKN</sequence>
<dbReference type="CDD" id="cd03768">
    <property type="entry name" value="SR_ResInv"/>
    <property type="match status" value="1"/>
</dbReference>
<dbReference type="PROSITE" id="PS51736">
    <property type="entry name" value="RECOMBINASES_3"/>
    <property type="match status" value="1"/>
</dbReference>
<dbReference type="Gene3D" id="1.10.10.60">
    <property type="entry name" value="Homeodomain-like"/>
    <property type="match status" value="1"/>
</dbReference>
<organism evidence="8 9">
    <name type="scientific">Latilactobacillus graminis DSM 20719</name>
    <dbReference type="NCBI Taxonomy" id="1423752"/>
    <lineage>
        <taxon>Bacteria</taxon>
        <taxon>Bacillati</taxon>
        <taxon>Bacillota</taxon>
        <taxon>Bacilli</taxon>
        <taxon>Lactobacillales</taxon>
        <taxon>Lactobacillaceae</taxon>
        <taxon>Latilactobacillus</taxon>
    </lineage>
</organism>
<evidence type="ECO:0000259" key="7">
    <source>
        <dbReference type="PROSITE" id="PS51736"/>
    </source>
</evidence>
<dbReference type="Proteomes" id="UP000050823">
    <property type="component" value="Unassembled WGS sequence"/>
</dbReference>
<keyword evidence="2" id="KW-0229">DNA integration</keyword>
<evidence type="ECO:0000313" key="9">
    <source>
        <dbReference type="Proteomes" id="UP000050823"/>
    </source>
</evidence>
<proteinExistence type="inferred from homology"/>
<evidence type="ECO:0000313" key="8">
    <source>
        <dbReference type="EMBL" id="KRM23306.1"/>
    </source>
</evidence>